<reference evidence="11" key="1">
    <citation type="submission" date="2022-09" db="EMBL/GenBank/DDBJ databases">
        <title>Culturomic study of gut microbiota in children with autism spectrum disorder.</title>
        <authorList>
            <person name="Efimov B.A."/>
            <person name="Chaplin A.V."/>
            <person name="Sokolova S.R."/>
            <person name="Pikina A.P."/>
            <person name="Korzhanova M."/>
            <person name="Belova V."/>
            <person name="Korostin D."/>
        </authorList>
    </citation>
    <scope>NUCLEOTIDE SEQUENCE</scope>
    <source>
        <strain evidence="11">ASD5510</strain>
    </source>
</reference>
<protein>
    <recommendedName>
        <fullName evidence="9">Probable butyrate kinase</fullName>
        <shortName evidence="9">BK</shortName>
        <ecNumber evidence="9">2.7.2.7</ecNumber>
    </recommendedName>
    <alternativeName>
        <fullName evidence="9">Branched-chain carboxylic acid kinase</fullName>
    </alternativeName>
</protein>
<dbReference type="InterPro" id="IPR023865">
    <property type="entry name" value="Aliphatic_acid_kinase_CS"/>
</dbReference>
<organism evidence="11 12">
    <name type="scientific">Hominibacterium faecale</name>
    <dbReference type="NCBI Taxonomy" id="2839743"/>
    <lineage>
        <taxon>Bacteria</taxon>
        <taxon>Bacillati</taxon>
        <taxon>Bacillota</taxon>
        <taxon>Clostridia</taxon>
        <taxon>Peptostreptococcales</taxon>
        <taxon>Anaerovoracaceae</taxon>
        <taxon>Hominibacterium</taxon>
    </lineage>
</organism>
<dbReference type="HAMAP" id="MF_00542">
    <property type="entry name" value="Butyrate_kinase"/>
    <property type="match status" value="1"/>
</dbReference>
<comment type="catalytic activity">
    <reaction evidence="8 9">
        <text>butanoate + ATP = butanoyl phosphate + ADP</text>
        <dbReference type="Rhea" id="RHEA:13585"/>
        <dbReference type="ChEBI" id="CHEBI:17968"/>
        <dbReference type="ChEBI" id="CHEBI:30616"/>
        <dbReference type="ChEBI" id="CHEBI:58079"/>
        <dbReference type="ChEBI" id="CHEBI:456216"/>
        <dbReference type="EC" id="2.7.2.7"/>
    </reaction>
</comment>
<keyword evidence="4 9" id="KW-0808">Transferase</keyword>
<name>A0A9J6QMN3_9FIRM</name>
<keyword evidence="12" id="KW-1185">Reference proteome</keyword>
<comment type="subcellular location">
    <subcellularLocation>
        <location evidence="1 9">Cytoplasm</location>
    </subcellularLocation>
</comment>
<gene>
    <name evidence="9 11" type="primary">buk</name>
    <name evidence="11" type="ORF">OBO34_08730</name>
</gene>
<dbReference type="CDD" id="cd24011">
    <property type="entry name" value="ASKHA_NBD_BK"/>
    <property type="match status" value="1"/>
</dbReference>
<evidence type="ECO:0000256" key="2">
    <source>
        <dbReference type="ARBA" id="ARBA00008748"/>
    </source>
</evidence>
<dbReference type="Proteomes" id="UP001065549">
    <property type="component" value="Unassembled WGS sequence"/>
</dbReference>
<dbReference type="GO" id="GO:0006083">
    <property type="term" value="P:acetate metabolic process"/>
    <property type="evidence" value="ECO:0007669"/>
    <property type="project" value="TreeGrafter"/>
</dbReference>
<evidence type="ECO:0000256" key="10">
    <source>
        <dbReference type="RuleBase" id="RU003835"/>
    </source>
</evidence>
<evidence type="ECO:0000313" key="11">
    <source>
        <dbReference type="EMBL" id="MCU7378441.1"/>
    </source>
</evidence>
<dbReference type="PROSITE" id="PS01075">
    <property type="entry name" value="ACETATE_KINASE_1"/>
    <property type="match status" value="1"/>
</dbReference>
<dbReference type="InterPro" id="IPR011245">
    <property type="entry name" value="Butyrate_kin"/>
</dbReference>
<evidence type="ECO:0000256" key="5">
    <source>
        <dbReference type="ARBA" id="ARBA00022741"/>
    </source>
</evidence>
<sequence>MITEKILVINPGSTSTKVAVFEGETAKWVESINHSPDELKKFKKVYDQLDMRFGLIKQLLENHHEDIAAFSAIASRGGNMPAVKAGPYKITDYMVECLQYRPLDEHAANVGAGIALKLANEAGINAYIYDALTVDEMLEVNKITGLAGIRRPARGHNLNTRAAALKLCEEKNIEYKDTNIIVAHLGGGITINLHSGGKIIDIIMDEEGPFSPERAGGMPVYSIVKMAFSGKYTEDELMRQLQRKGGLLSHFGVLDIRAVEKMIDEGDEYAKTVFDAMALSTAKNIAKISPCVQGKIHHIVLTGGLAHSKRFTGQIIKSVEFLAPVTIIAGENEVQSLANGVLRVLRGEEEAKILVEGEK</sequence>
<evidence type="ECO:0000256" key="3">
    <source>
        <dbReference type="ARBA" id="ARBA00022490"/>
    </source>
</evidence>
<evidence type="ECO:0000256" key="9">
    <source>
        <dbReference type="HAMAP-Rule" id="MF_00542"/>
    </source>
</evidence>
<dbReference type="PANTHER" id="PTHR21060:SF20">
    <property type="entry name" value="BUTYRATE KINASE 1-RELATED"/>
    <property type="match status" value="1"/>
</dbReference>
<dbReference type="InterPro" id="IPR000890">
    <property type="entry name" value="Aliphatic_acid_kin_short-chain"/>
</dbReference>
<evidence type="ECO:0000256" key="4">
    <source>
        <dbReference type="ARBA" id="ARBA00022679"/>
    </source>
</evidence>
<evidence type="ECO:0000256" key="6">
    <source>
        <dbReference type="ARBA" id="ARBA00022777"/>
    </source>
</evidence>
<keyword evidence="7 9" id="KW-0067">ATP-binding</keyword>
<accession>A0A9J6QMN3</accession>
<dbReference type="Pfam" id="PF00871">
    <property type="entry name" value="Acetate_kinase"/>
    <property type="match status" value="1"/>
</dbReference>
<evidence type="ECO:0000313" key="12">
    <source>
        <dbReference type="Proteomes" id="UP001065549"/>
    </source>
</evidence>
<dbReference type="NCBIfam" id="TIGR02707">
    <property type="entry name" value="butyr_kinase"/>
    <property type="match status" value="1"/>
</dbReference>
<dbReference type="PRINTS" id="PR00471">
    <property type="entry name" value="ACETATEKNASE"/>
</dbReference>
<keyword evidence="6 9" id="KW-0418">Kinase</keyword>
<dbReference type="GO" id="GO:0047761">
    <property type="term" value="F:butyrate kinase activity"/>
    <property type="evidence" value="ECO:0007669"/>
    <property type="project" value="UniProtKB-UniRule"/>
</dbReference>
<proteinExistence type="inferred from homology"/>
<keyword evidence="3 9" id="KW-0963">Cytoplasm</keyword>
<dbReference type="AlphaFoldDB" id="A0A9J6QMN3"/>
<dbReference type="Gene3D" id="3.30.420.40">
    <property type="match status" value="2"/>
</dbReference>
<comment type="caution">
    <text evidence="11">The sequence shown here is derived from an EMBL/GenBank/DDBJ whole genome shotgun (WGS) entry which is preliminary data.</text>
</comment>
<keyword evidence="5 9" id="KW-0547">Nucleotide-binding</keyword>
<dbReference type="EC" id="2.7.2.7" evidence="9"/>
<dbReference type="GO" id="GO:0005524">
    <property type="term" value="F:ATP binding"/>
    <property type="evidence" value="ECO:0007669"/>
    <property type="project" value="UniProtKB-KW"/>
</dbReference>
<dbReference type="NCBIfam" id="NF002834">
    <property type="entry name" value="PRK03011.1-5"/>
    <property type="match status" value="1"/>
</dbReference>
<comment type="similarity">
    <text evidence="2 9 10">Belongs to the acetokinase family.</text>
</comment>
<evidence type="ECO:0000256" key="8">
    <source>
        <dbReference type="ARBA" id="ARBA00048596"/>
    </source>
</evidence>
<dbReference type="GO" id="GO:0008776">
    <property type="term" value="F:acetate kinase activity"/>
    <property type="evidence" value="ECO:0007669"/>
    <property type="project" value="TreeGrafter"/>
</dbReference>
<dbReference type="RefSeq" id="WP_148396494.1">
    <property type="nucleotide sequence ID" value="NZ_JAOSHN010000003.1"/>
</dbReference>
<evidence type="ECO:0000256" key="1">
    <source>
        <dbReference type="ARBA" id="ARBA00004496"/>
    </source>
</evidence>
<evidence type="ECO:0000256" key="7">
    <source>
        <dbReference type="ARBA" id="ARBA00022840"/>
    </source>
</evidence>
<dbReference type="EMBL" id="JAOSHN010000003">
    <property type="protein sequence ID" value="MCU7378441.1"/>
    <property type="molecule type" value="Genomic_DNA"/>
</dbReference>
<dbReference type="PIRSF" id="PIRSF036458">
    <property type="entry name" value="Butyrate_kin"/>
    <property type="match status" value="1"/>
</dbReference>
<dbReference type="InterPro" id="IPR043129">
    <property type="entry name" value="ATPase_NBD"/>
</dbReference>
<dbReference type="PANTHER" id="PTHR21060">
    <property type="entry name" value="ACETATE KINASE"/>
    <property type="match status" value="1"/>
</dbReference>
<dbReference type="GO" id="GO:0005737">
    <property type="term" value="C:cytoplasm"/>
    <property type="evidence" value="ECO:0007669"/>
    <property type="project" value="UniProtKB-SubCell"/>
</dbReference>
<dbReference type="SUPFAM" id="SSF53067">
    <property type="entry name" value="Actin-like ATPase domain"/>
    <property type="match status" value="2"/>
</dbReference>